<comment type="caution">
    <text evidence="4">The sequence shown here is derived from an EMBL/GenBank/DDBJ whole genome shotgun (WGS) entry which is preliminary data.</text>
</comment>
<feature type="region of interest" description="Disordered" evidence="3">
    <location>
        <begin position="311"/>
        <end position="331"/>
    </location>
</feature>
<gene>
    <name evidence="4" type="ORF">H6G24_24220</name>
</gene>
<keyword evidence="2" id="KW-0238">DNA-binding</keyword>
<accession>A0ABR8AGB6</accession>
<keyword evidence="5" id="KW-1185">Reference proteome</keyword>
<proteinExistence type="predicted"/>
<keyword evidence="1" id="KW-0680">Restriction system</keyword>
<evidence type="ECO:0008006" key="6">
    <source>
        <dbReference type="Google" id="ProtNLM"/>
    </source>
</evidence>
<dbReference type="Gene3D" id="3.90.220.20">
    <property type="entry name" value="DNA methylase specificity domains"/>
    <property type="match status" value="2"/>
</dbReference>
<evidence type="ECO:0000313" key="5">
    <source>
        <dbReference type="Proteomes" id="UP000658514"/>
    </source>
</evidence>
<dbReference type="SUPFAM" id="SSF116734">
    <property type="entry name" value="DNA methylase specificity domain"/>
    <property type="match status" value="2"/>
</dbReference>
<dbReference type="RefSeq" id="WP_190546483.1">
    <property type="nucleotide sequence ID" value="NZ_CAWPNO010000077.1"/>
</dbReference>
<organism evidence="4 5">
    <name type="scientific">Calothrix parietina FACHB-288</name>
    <dbReference type="NCBI Taxonomy" id="2692896"/>
    <lineage>
        <taxon>Bacteria</taxon>
        <taxon>Bacillati</taxon>
        <taxon>Cyanobacteriota</taxon>
        <taxon>Cyanophyceae</taxon>
        <taxon>Nostocales</taxon>
        <taxon>Calotrichaceae</taxon>
        <taxon>Calothrix</taxon>
    </lineage>
</organism>
<dbReference type="EMBL" id="JACJQH010000043">
    <property type="protein sequence ID" value="MBD2198555.1"/>
    <property type="molecule type" value="Genomic_DNA"/>
</dbReference>
<name>A0ABR8AGB6_9CYAN</name>
<dbReference type="Proteomes" id="UP000658514">
    <property type="component" value="Unassembled WGS sequence"/>
</dbReference>
<protein>
    <recommendedName>
        <fullName evidence="6">Restriction endonuclease subunit S</fullName>
    </recommendedName>
</protein>
<evidence type="ECO:0000313" key="4">
    <source>
        <dbReference type="EMBL" id="MBD2198555.1"/>
    </source>
</evidence>
<evidence type="ECO:0000256" key="1">
    <source>
        <dbReference type="ARBA" id="ARBA00022747"/>
    </source>
</evidence>
<evidence type="ECO:0000256" key="3">
    <source>
        <dbReference type="SAM" id="MobiDB-lite"/>
    </source>
</evidence>
<dbReference type="InterPro" id="IPR044946">
    <property type="entry name" value="Restrct_endonuc_typeI_TRD_sf"/>
</dbReference>
<evidence type="ECO:0000256" key="2">
    <source>
        <dbReference type="ARBA" id="ARBA00023125"/>
    </source>
</evidence>
<reference evidence="4 5" key="1">
    <citation type="journal article" date="2020" name="ISME J.">
        <title>Comparative genomics reveals insights into cyanobacterial evolution and habitat adaptation.</title>
        <authorList>
            <person name="Chen M.Y."/>
            <person name="Teng W.K."/>
            <person name="Zhao L."/>
            <person name="Hu C.X."/>
            <person name="Zhou Y.K."/>
            <person name="Han B.P."/>
            <person name="Song L.R."/>
            <person name="Shu W.S."/>
        </authorList>
    </citation>
    <scope>NUCLEOTIDE SEQUENCE [LARGE SCALE GENOMIC DNA]</scope>
    <source>
        <strain evidence="4 5">FACHB-288</strain>
    </source>
</reference>
<sequence>MKAPPHTRITWEILHEEDCWSAELYCTAAQIFRGRISRKAIGEIGNCLEGWRVSTQSWTDTYDRRIEKTPIYRQANLDCMQFRLNAEQWEKPTIEAEWCVQPGDVVLNKIPPVRAAVVTSRLPRHPVDANCILIRGVKYPFAVWVALCLNQKPYEAYLLHRQGAATLPRVSLKVLSNLHLPLPPIEDASLLQGKVWDCNDDILENNESLMRLLAEVEAYVADEEKQLDESQPVSNNSLSTGRFFPADSIDDSLLPNHVQLSHRLHQLKQHLGWVSLAKLLSVDEIERSRLHGDVLQQGRYLRLSDIRTDLSFSQPEETENERSSPAPNRVYRQPLTSGEVLLSTLVSNPRVAFINEALSTKIYVTDHLERLRFKETPGAWALVLNTTAIRTQLEAMAMGTVQQFTHPANIPRLTVPNVPLELRQRWEKLLRRHHQRQRELNEQWQVIWNYAQTLFEEVHQ</sequence>